<keyword evidence="2" id="KW-1185">Reference proteome</keyword>
<protein>
    <submittedName>
        <fullName evidence="1">Uncharacterized protein</fullName>
    </submittedName>
</protein>
<accession>A0A026WDI6</accession>
<dbReference type="AlphaFoldDB" id="A0A026WDI6"/>
<reference evidence="1 2" key="1">
    <citation type="journal article" date="2014" name="Curr. Biol.">
        <title>The genome of the clonal raider ant Cerapachys biroi.</title>
        <authorList>
            <person name="Oxley P.R."/>
            <person name="Ji L."/>
            <person name="Fetter-Pruneda I."/>
            <person name="McKenzie S.K."/>
            <person name="Li C."/>
            <person name="Hu H."/>
            <person name="Zhang G."/>
            <person name="Kronauer D.J."/>
        </authorList>
    </citation>
    <scope>NUCLEOTIDE SEQUENCE [LARGE SCALE GENOMIC DNA]</scope>
</reference>
<gene>
    <name evidence="1" type="ORF">X777_05882</name>
</gene>
<sequence length="75" mass="8680">MSIIALLIVISVFIDKDIIYYKIYILLRFSRISICNTKSSNPPIHLRKENLPLLGLLLCNNPQSQDIHIPSEYRP</sequence>
<dbReference type="Proteomes" id="UP000053097">
    <property type="component" value="Unassembled WGS sequence"/>
</dbReference>
<organism evidence="1 2">
    <name type="scientific">Ooceraea biroi</name>
    <name type="common">Clonal raider ant</name>
    <name type="synonym">Cerapachys biroi</name>
    <dbReference type="NCBI Taxonomy" id="2015173"/>
    <lineage>
        <taxon>Eukaryota</taxon>
        <taxon>Metazoa</taxon>
        <taxon>Ecdysozoa</taxon>
        <taxon>Arthropoda</taxon>
        <taxon>Hexapoda</taxon>
        <taxon>Insecta</taxon>
        <taxon>Pterygota</taxon>
        <taxon>Neoptera</taxon>
        <taxon>Endopterygota</taxon>
        <taxon>Hymenoptera</taxon>
        <taxon>Apocrita</taxon>
        <taxon>Aculeata</taxon>
        <taxon>Formicoidea</taxon>
        <taxon>Formicidae</taxon>
        <taxon>Dorylinae</taxon>
        <taxon>Ooceraea</taxon>
    </lineage>
</organism>
<name>A0A026WDI6_OOCBI</name>
<proteinExistence type="predicted"/>
<evidence type="ECO:0000313" key="1">
    <source>
        <dbReference type="EMBL" id="EZA54033.1"/>
    </source>
</evidence>
<evidence type="ECO:0000313" key="2">
    <source>
        <dbReference type="Proteomes" id="UP000053097"/>
    </source>
</evidence>
<dbReference type="EMBL" id="KK107260">
    <property type="protein sequence ID" value="EZA54033.1"/>
    <property type="molecule type" value="Genomic_DNA"/>
</dbReference>